<dbReference type="Pfam" id="PF23235">
    <property type="entry name" value="WHD_3rd_Lhr"/>
    <property type="match status" value="1"/>
</dbReference>
<organism evidence="12 13">
    <name type="scientific">Corynebacterium suranareeae</name>
    <dbReference type="NCBI Taxonomy" id="2506452"/>
    <lineage>
        <taxon>Bacteria</taxon>
        <taxon>Bacillati</taxon>
        <taxon>Actinomycetota</taxon>
        <taxon>Actinomycetes</taxon>
        <taxon>Mycobacteriales</taxon>
        <taxon>Corynebacteriaceae</taxon>
        <taxon>Corynebacterium</taxon>
    </lineage>
</organism>
<evidence type="ECO:0000256" key="3">
    <source>
        <dbReference type="ARBA" id="ARBA00022801"/>
    </source>
</evidence>
<evidence type="ECO:0000256" key="5">
    <source>
        <dbReference type="ARBA" id="ARBA00022840"/>
    </source>
</evidence>
<dbReference type="GO" id="GO:0004386">
    <property type="term" value="F:helicase activity"/>
    <property type="evidence" value="ECO:0007669"/>
    <property type="project" value="UniProtKB-KW"/>
</dbReference>
<evidence type="ECO:0000313" key="13">
    <source>
        <dbReference type="Proteomes" id="UP000218244"/>
    </source>
</evidence>
<dbReference type="SUPFAM" id="SSF52540">
    <property type="entry name" value="P-loop containing nucleoside triphosphate hydrolases"/>
    <property type="match status" value="1"/>
</dbReference>
<dbReference type="InterPro" id="IPR027417">
    <property type="entry name" value="P-loop_NTPase"/>
</dbReference>
<evidence type="ECO:0000256" key="9">
    <source>
        <dbReference type="SAM" id="MobiDB-lite"/>
    </source>
</evidence>
<evidence type="ECO:0000313" key="12">
    <source>
        <dbReference type="EMBL" id="BAU95239.1"/>
    </source>
</evidence>
<protein>
    <submittedName>
        <fullName evidence="12">ATP-dependent DNA helicase</fullName>
    </submittedName>
</protein>
<dbReference type="PROSITE" id="PS51192">
    <property type="entry name" value="HELICASE_ATP_BIND_1"/>
    <property type="match status" value="1"/>
</dbReference>
<dbReference type="Pfam" id="PF00270">
    <property type="entry name" value="DEAD"/>
    <property type="match status" value="1"/>
</dbReference>
<dbReference type="EMBL" id="AP017369">
    <property type="protein sequence ID" value="BAU95239.1"/>
    <property type="molecule type" value="Genomic_DNA"/>
</dbReference>
<dbReference type="RefSeq" id="WP_096454883.1">
    <property type="nucleotide sequence ID" value="NZ_AP017369.1"/>
</dbReference>
<dbReference type="CDD" id="cd17922">
    <property type="entry name" value="DEXHc_LHR-like"/>
    <property type="match status" value="1"/>
</dbReference>
<sequence>MDKSILSRFRPQVAQWFRDVFASPTPVQEGTWEAVSEGKNALVVAPTGSGKTLAAFLWALDSLTEQTGQQVLDTGTPVPVRGGKVKVLYISPLKALGVDVENNLRAPLTGIARTASRMGLDVPNITVAVRSGDTPSAERARQVRKPPDILITTPESAYLMLTSKAGAILSDVDVVIIDEIHAMAGTKRGVHLALTLERLEQLVGKPVQRVGLSATVRPLETVAGFLGGGRPVTIVAPPAEKKWDLTVTVPVEDMSDLPVQEPGSTIGELVIDDPLGLTGESALPTQGSIWPYIEQQVYNQVMSAKSTIVFVNSRRSAERLTSRLNEIWALEHDPESLSPELRRNPAQIMVSQDVAGKAPQVIARAHHGSVSKDERATTETMLKEGRLRAVISTSSLELGIDMGAVDLVIQVESPPSVASGLQRVGRAGHTVGATSIGSFYPKHRSDLVQTAVTVQRMKEGLIEEIHVPKNALDVLAQQTVAAASIKDVQVDEWYETVRKAYPYRDLAREVFDSVIDLVSGVYPSTDFAELKPRVVYDRVAGILESRPGAQRVAVTSGGTIPDRGMFGVFLVGDGPRRVGELDEEMVYESRVGDVFTLGASSWRIEEITRDQVLVTPAPGHTGRLPFWTGDGAGRPAELGKALGAFRRTTLANPASSGLDGWAHDNLIAFLQEQEEATGVLPDEKTLVLERFKDELGDWRIVLHTPYGRGVNAAWALAVGAKIAEETGMDAQAVAGDDGIVLRLPEGDEDPSAAMFMFEAEEIETLVTEQVGNSALFASRFRECAARALLLPRRNPGKRAPLWQQRQRAAQLLDVARKYPSFPIILETVRECLQDVYDLPALKNLIEDLQLRKVRIAEVTTQQPSPFASSLLFNYTGAFMYEGDSPLAEKRAAALALDPALLAKLLGEVELRQLLDPDIIEEVHQQLRRKGDRAARNNEELADSLRILGPIALEELGEHITFEHPDLGDRAMIVRINGKEHLAQTLDAPLLRDALGVPVPPGVPAQVETITDALAQLVNRWVRTRGPFTATDLAEAFGLGISTAITALQSAPVTEGRYRQGIQDQEYCATEVLSIIRRRSLAAARQQTRPVSQTAFARFLLDWQQIAPVGSTPELRGVDGTYTVIEQLAGVRLPASAWEDLVLPHRVADYSPTHLDELTSNGEVLIVGAGQAGSRDPWITLLPVDYAAQLVGEASTSMSPLQDAVLEQLRAGGAFLFSDILEENFGYTAAQLQEAIWGLVEAGLVSPDSFAPIRARLASGTTAHRAKRRPARSRLRTRTSFHTDVPPDMRGRWTLAVQPADATSRSVAHGEAWLDRYGVLTRGSVVAEDIVGGFALAYKVLSGFEESGKAMRGYFIDGLGAAQFSTPAIIDRLRGHDDSPDVEGWPSGATDPDVYLIAAADPANPYGAALSWPEQGPSRAAGAMVVLCDGLLLAHLTRGGRTLTVFEANIPKIAQALATYDRLTVEKINGDNVFDSPLLEEFRKNGASITPKGMRFRQPTARETPAYDPPTFDPPTRPFRGGFGRR</sequence>
<dbReference type="SMART" id="SM00490">
    <property type="entry name" value="HELICc"/>
    <property type="match status" value="1"/>
</dbReference>
<dbReference type="Proteomes" id="UP000218244">
    <property type="component" value="Chromosome"/>
</dbReference>
<dbReference type="GO" id="GO:0005524">
    <property type="term" value="F:ATP binding"/>
    <property type="evidence" value="ECO:0007669"/>
    <property type="project" value="UniProtKB-KW"/>
</dbReference>
<dbReference type="Pfam" id="PF23236">
    <property type="entry name" value="WHD_2nd_Lhr"/>
    <property type="match status" value="1"/>
</dbReference>
<dbReference type="GO" id="GO:0016887">
    <property type="term" value="F:ATP hydrolysis activity"/>
    <property type="evidence" value="ECO:0007669"/>
    <property type="project" value="TreeGrafter"/>
</dbReference>
<dbReference type="InterPro" id="IPR055367">
    <property type="entry name" value="WH4_Lhr"/>
</dbReference>
<dbReference type="KEGG" id="csur:N24_0977"/>
<keyword evidence="13" id="KW-1185">Reference proteome</keyword>
<feature type="domain" description="Helicase C-terminal" evidence="11">
    <location>
        <begin position="296"/>
        <end position="473"/>
    </location>
</feature>
<keyword evidence="5" id="KW-0067">ATP-binding</keyword>
<keyword evidence="8" id="KW-0413">Isomerase</keyword>
<evidence type="ECO:0000256" key="8">
    <source>
        <dbReference type="ARBA" id="ARBA00023235"/>
    </source>
</evidence>
<feature type="region of interest" description="Disordered" evidence="9">
    <location>
        <begin position="1499"/>
        <end position="1525"/>
    </location>
</feature>
<evidence type="ECO:0000256" key="7">
    <source>
        <dbReference type="ARBA" id="ARBA00023204"/>
    </source>
</evidence>
<keyword evidence="3" id="KW-0378">Hydrolase</keyword>
<keyword evidence="1" id="KW-0547">Nucleotide-binding</keyword>
<dbReference type="GO" id="GO:0003677">
    <property type="term" value="F:DNA binding"/>
    <property type="evidence" value="ECO:0007669"/>
    <property type="project" value="UniProtKB-KW"/>
</dbReference>
<dbReference type="Pfam" id="PF23234">
    <property type="entry name" value="WHD_4th_Lhr"/>
    <property type="match status" value="1"/>
</dbReference>
<dbReference type="InterPro" id="IPR014001">
    <property type="entry name" value="Helicase_ATP-bd"/>
</dbReference>
<keyword evidence="6" id="KW-0238">DNA-binding</keyword>
<keyword evidence="4 12" id="KW-0347">Helicase</keyword>
<dbReference type="SMART" id="SM00487">
    <property type="entry name" value="DEXDc"/>
    <property type="match status" value="1"/>
</dbReference>
<dbReference type="GO" id="GO:0006281">
    <property type="term" value="P:DNA repair"/>
    <property type="evidence" value="ECO:0007669"/>
    <property type="project" value="UniProtKB-KW"/>
</dbReference>
<dbReference type="InterPro" id="IPR055368">
    <property type="entry name" value="WH3_Lhr"/>
</dbReference>
<reference evidence="12 13" key="1">
    <citation type="submission" date="2016-02" db="EMBL/GenBank/DDBJ databases">
        <title>Corynebacterium glutamicum N24 whole genome sequencing project.</title>
        <authorList>
            <person name="Matsutani M."/>
            <person name="Nangtapong N."/>
            <person name="Yakushi T."/>
            <person name="Matsushita K."/>
        </authorList>
    </citation>
    <scope>NUCLEOTIDE SEQUENCE [LARGE SCALE GENOMIC DNA]</scope>
    <source>
        <strain evidence="12 13">N24</strain>
    </source>
</reference>
<evidence type="ECO:0000259" key="10">
    <source>
        <dbReference type="PROSITE" id="PS51192"/>
    </source>
</evidence>
<dbReference type="InterPro" id="IPR052511">
    <property type="entry name" value="ATP-dep_Helicase"/>
</dbReference>
<dbReference type="Gene3D" id="3.40.50.300">
    <property type="entry name" value="P-loop containing nucleotide triphosphate hydrolases"/>
    <property type="match status" value="2"/>
</dbReference>
<dbReference type="InterPro" id="IPR001650">
    <property type="entry name" value="Helicase_C-like"/>
</dbReference>
<evidence type="ECO:0000256" key="1">
    <source>
        <dbReference type="ARBA" id="ARBA00022741"/>
    </source>
</evidence>
<dbReference type="PANTHER" id="PTHR47962:SF5">
    <property type="entry name" value="ATP-DEPENDENT HELICASE LHR-RELATED"/>
    <property type="match status" value="1"/>
</dbReference>
<dbReference type="Pfam" id="PF19306">
    <property type="entry name" value="WHD_Lhr"/>
    <property type="match status" value="1"/>
</dbReference>
<dbReference type="InterPro" id="IPR045628">
    <property type="entry name" value="Lhr_WH_dom"/>
</dbReference>
<evidence type="ECO:0000256" key="6">
    <source>
        <dbReference type="ARBA" id="ARBA00023125"/>
    </source>
</evidence>
<dbReference type="InterPro" id="IPR011545">
    <property type="entry name" value="DEAD/DEAH_box_helicase_dom"/>
</dbReference>
<evidence type="ECO:0000256" key="4">
    <source>
        <dbReference type="ARBA" id="ARBA00022806"/>
    </source>
</evidence>
<keyword evidence="7" id="KW-0234">DNA repair</keyword>
<evidence type="ECO:0000256" key="2">
    <source>
        <dbReference type="ARBA" id="ARBA00022763"/>
    </source>
</evidence>
<name>A0A160PN57_9CORY</name>
<evidence type="ECO:0000259" key="11">
    <source>
        <dbReference type="PROSITE" id="PS51194"/>
    </source>
</evidence>
<dbReference type="InterPro" id="IPR055369">
    <property type="entry name" value="WH2_Lhr"/>
</dbReference>
<proteinExistence type="predicted"/>
<dbReference type="Pfam" id="PF00271">
    <property type="entry name" value="Helicase_C"/>
    <property type="match status" value="1"/>
</dbReference>
<gene>
    <name evidence="12" type="primary">lhr</name>
    <name evidence="12" type="ORF">N24_0977</name>
</gene>
<keyword evidence="2" id="KW-0227">DNA damage</keyword>
<dbReference type="InterPro" id="IPR013701">
    <property type="entry name" value="Lhr-like_DEAD/DEAH_assoc"/>
</dbReference>
<dbReference type="NCBIfam" id="NF007284">
    <property type="entry name" value="PRK09751.1"/>
    <property type="match status" value="1"/>
</dbReference>
<dbReference type="PROSITE" id="PS51194">
    <property type="entry name" value="HELICASE_CTER"/>
    <property type="match status" value="1"/>
</dbReference>
<feature type="compositionally biased region" description="Pro residues" evidence="9">
    <location>
        <begin position="1506"/>
        <end position="1516"/>
    </location>
</feature>
<dbReference type="Pfam" id="PF08494">
    <property type="entry name" value="DEAD_assoc"/>
    <property type="match status" value="1"/>
</dbReference>
<feature type="domain" description="Helicase ATP-binding" evidence="10">
    <location>
        <begin position="32"/>
        <end position="234"/>
    </location>
</feature>
<dbReference type="PANTHER" id="PTHR47962">
    <property type="entry name" value="ATP-DEPENDENT HELICASE LHR-RELATED-RELATED"/>
    <property type="match status" value="1"/>
</dbReference>
<accession>A0A160PN57</accession>